<protein>
    <recommendedName>
        <fullName evidence="5">Cytochrome c oxidase subunit IIa family protein</fullName>
    </recommendedName>
</protein>
<keyword evidence="2" id="KW-1133">Transmembrane helix</keyword>
<evidence type="ECO:0008006" key="5">
    <source>
        <dbReference type="Google" id="ProtNLM"/>
    </source>
</evidence>
<evidence type="ECO:0000256" key="2">
    <source>
        <dbReference type="SAM" id="Phobius"/>
    </source>
</evidence>
<dbReference type="Proteomes" id="UP000572212">
    <property type="component" value="Unassembled WGS sequence"/>
</dbReference>
<evidence type="ECO:0000256" key="1">
    <source>
        <dbReference type="SAM" id="MobiDB-lite"/>
    </source>
</evidence>
<feature type="region of interest" description="Disordered" evidence="1">
    <location>
        <begin position="1"/>
        <end position="20"/>
    </location>
</feature>
<gene>
    <name evidence="3" type="ORF">GGQ92_001973</name>
</gene>
<name>A0A841RNK1_9BACI</name>
<feature type="transmembrane region" description="Helical" evidence="2">
    <location>
        <begin position="29"/>
        <end position="48"/>
    </location>
</feature>
<dbReference type="AlphaFoldDB" id="A0A841RNK1"/>
<dbReference type="EMBL" id="JACHON010000008">
    <property type="protein sequence ID" value="MBB6513183.1"/>
    <property type="molecule type" value="Genomic_DNA"/>
</dbReference>
<evidence type="ECO:0000313" key="3">
    <source>
        <dbReference type="EMBL" id="MBB6513183.1"/>
    </source>
</evidence>
<feature type="compositionally biased region" description="Basic and acidic residues" evidence="1">
    <location>
        <begin position="1"/>
        <end position="19"/>
    </location>
</feature>
<sequence length="52" mass="6051">MSDEQRDVDVEKREKKSDPSKVGVAAIKYIAYLIIFFGILWFLINYVIAPLF</sequence>
<keyword evidence="2" id="KW-0812">Transmembrane</keyword>
<accession>A0A841RNK1</accession>
<keyword evidence="2" id="KW-0472">Membrane</keyword>
<keyword evidence="4" id="KW-1185">Reference proteome</keyword>
<comment type="caution">
    <text evidence="3">The sequence shown here is derived from an EMBL/GenBank/DDBJ whole genome shotgun (WGS) entry which is preliminary data.</text>
</comment>
<reference evidence="3 4" key="1">
    <citation type="submission" date="2020-08" db="EMBL/GenBank/DDBJ databases">
        <title>Genomic Encyclopedia of Type Strains, Phase IV (KMG-IV): sequencing the most valuable type-strain genomes for metagenomic binning, comparative biology and taxonomic classification.</title>
        <authorList>
            <person name="Goeker M."/>
        </authorList>
    </citation>
    <scope>NUCLEOTIDE SEQUENCE [LARGE SCALE GENOMIC DNA]</scope>
    <source>
        <strain evidence="3 4">DSM 11805</strain>
    </source>
</reference>
<proteinExistence type="predicted"/>
<organism evidence="3 4">
    <name type="scientific">Gracilibacillus halotolerans</name>
    <dbReference type="NCBI Taxonomy" id="74386"/>
    <lineage>
        <taxon>Bacteria</taxon>
        <taxon>Bacillati</taxon>
        <taxon>Bacillota</taxon>
        <taxon>Bacilli</taxon>
        <taxon>Bacillales</taxon>
        <taxon>Bacillaceae</taxon>
        <taxon>Gracilibacillus</taxon>
    </lineage>
</organism>
<evidence type="ECO:0000313" key="4">
    <source>
        <dbReference type="Proteomes" id="UP000572212"/>
    </source>
</evidence>
<dbReference type="RefSeq" id="WP_184247887.1">
    <property type="nucleotide sequence ID" value="NZ_BAAACU010000064.1"/>
</dbReference>